<evidence type="ECO:0000256" key="3">
    <source>
        <dbReference type="RuleBase" id="RU368021"/>
    </source>
</evidence>
<proteinExistence type="inferred from homology"/>
<feature type="domain" description="Pre-rRNA-processing protein Ipi1 N-terminal" evidence="5">
    <location>
        <begin position="141"/>
        <end position="236"/>
    </location>
</feature>
<dbReference type="PANTHER" id="PTHR16056">
    <property type="entry name" value="REGULATOR OF MICROTUBULE DYNAMICS PROTEIN"/>
    <property type="match status" value="1"/>
</dbReference>
<gene>
    <name evidence="6" type="ORF">L211DRAFT_831034</name>
</gene>
<evidence type="ECO:0000313" key="6">
    <source>
        <dbReference type="EMBL" id="RPB18957.1"/>
    </source>
</evidence>
<dbReference type="InParanoid" id="A0A3N4L7U4"/>
<dbReference type="GO" id="GO:0005634">
    <property type="term" value="C:nucleus"/>
    <property type="evidence" value="ECO:0007669"/>
    <property type="project" value="UniProtKB-SubCell"/>
</dbReference>
<keyword evidence="3" id="KW-0698">rRNA processing</keyword>
<evidence type="ECO:0000313" key="7">
    <source>
        <dbReference type="Proteomes" id="UP000267821"/>
    </source>
</evidence>
<dbReference type="STRING" id="1051890.A0A3N4L7U4"/>
<dbReference type="Proteomes" id="UP000267821">
    <property type="component" value="Unassembled WGS sequence"/>
</dbReference>
<evidence type="ECO:0000256" key="2">
    <source>
        <dbReference type="ARBA" id="ARBA00023242"/>
    </source>
</evidence>
<dbReference type="OrthoDB" id="361362at2759"/>
<comment type="subunit">
    <text evidence="3">Component of the RIX1 complex.</text>
</comment>
<feature type="compositionally biased region" description="Basic residues" evidence="4">
    <location>
        <begin position="19"/>
        <end position="28"/>
    </location>
</feature>
<feature type="region of interest" description="Disordered" evidence="4">
    <location>
        <begin position="1"/>
        <end position="28"/>
    </location>
</feature>
<dbReference type="GO" id="GO:0120330">
    <property type="term" value="C:rixosome complex"/>
    <property type="evidence" value="ECO:0007669"/>
    <property type="project" value="UniProtKB-UniRule"/>
</dbReference>
<keyword evidence="3" id="KW-0690">Ribosome biogenesis</keyword>
<organism evidence="6 7">
    <name type="scientific">Terfezia boudieri ATCC MYA-4762</name>
    <dbReference type="NCBI Taxonomy" id="1051890"/>
    <lineage>
        <taxon>Eukaryota</taxon>
        <taxon>Fungi</taxon>
        <taxon>Dikarya</taxon>
        <taxon>Ascomycota</taxon>
        <taxon>Pezizomycotina</taxon>
        <taxon>Pezizomycetes</taxon>
        <taxon>Pezizales</taxon>
        <taxon>Pezizaceae</taxon>
        <taxon>Terfezia</taxon>
    </lineage>
</organism>
<dbReference type="FunCoup" id="A0A3N4L7U4">
    <property type="interactions" value="220"/>
</dbReference>
<evidence type="ECO:0000256" key="4">
    <source>
        <dbReference type="SAM" id="MobiDB-lite"/>
    </source>
</evidence>
<dbReference type="AlphaFoldDB" id="A0A3N4L7U4"/>
<evidence type="ECO:0000256" key="1">
    <source>
        <dbReference type="ARBA" id="ARBA00004123"/>
    </source>
</evidence>
<dbReference type="InterPro" id="IPR024679">
    <property type="entry name" value="Ipi1_N"/>
</dbReference>
<evidence type="ECO:0000259" key="5">
    <source>
        <dbReference type="Pfam" id="PF12333"/>
    </source>
</evidence>
<dbReference type="PANTHER" id="PTHR16056:SF2">
    <property type="entry name" value="TESTIS-EXPRESSED PROTEIN 10"/>
    <property type="match status" value="1"/>
</dbReference>
<keyword evidence="2 3" id="KW-0539">Nucleus</keyword>
<dbReference type="EMBL" id="ML121602">
    <property type="protein sequence ID" value="RPB18957.1"/>
    <property type="molecule type" value="Genomic_DNA"/>
</dbReference>
<dbReference type="GO" id="GO:0006364">
    <property type="term" value="P:rRNA processing"/>
    <property type="evidence" value="ECO:0007669"/>
    <property type="project" value="UniProtKB-UniRule"/>
</dbReference>
<protein>
    <recommendedName>
        <fullName evidence="3">Pre-rRNA-processing protein</fullName>
    </recommendedName>
</protein>
<comment type="subcellular location">
    <subcellularLocation>
        <location evidence="1 3">Nucleus</location>
    </subcellularLocation>
</comment>
<sequence>MTTSSKKKREKRQKDFQKPKLKVGKAKAKPSNFTDTAFKSKVLVIANQSLHQTAPSQAHLLTHHLSLLTHHSDTTRRESLSYLTTHLPPTFSSATQLLDNGRSTLPASVLIPALAPMILDASNSVRSQLLTLLKTLPQGYVEMYVPKLMLYITSAMTHLAPEIRGDSTKYLIWLLSINTDSALRNGGWAKGLRGLIAILGWGAAQDNGCISGSGSGGAAARGKIRMQHIGVLREFLQAGLLDDHVMSPLGNNGHGDGLCESGFPHWTTHLHMLPNKPSQSNAFSYLSIFSMAQSSKGENAGVEDLEARKRWLVEGPGKDALGSLRLGVESVRKEGGEMGKIGARIAAVLDDALNTEVEEE</sequence>
<reference evidence="6 7" key="1">
    <citation type="journal article" date="2018" name="Nat. Ecol. Evol.">
        <title>Pezizomycetes genomes reveal the molecular basis of ectomycorrhizal truffle lifestyle.</title>
        <authorList>
            <person name="Murat C."/>
            <person name="Payen T."/>
            <person name="Noel B."/>
            <person name="Kuo A."/>
            <person name="Morin E."/>
            <person name="Chen J."/>
            <person name="Kohler A."/>
            <person name="Krizsan K."/>
            <person name="Balestrini R."/>
            <person name="Da Silva C."/>
            <person name="Montanini B."/>
            <person name="Hainaut M."/>
            <person name="Levati E."/>
            <person name="Barry K.W."/>
            <person name="Belfiori B."/>
            <person name="Cichocki N."/>
            <person name="Clum A."/>
            <person name="Dockter R.B."/>
            <person name="Fauchery L."/>
            <person name="Guy J."/>
            <person name="Iotti M."/>
            <person name="Le Tacon F."/>
            <person name="Lindquist E.A."/>
            <person name="Lipzen A."/>
            <person name="Malagnac F."/>
            <person name="Mello A."/>
            <person name="Molinier V."/>
            <person name="Miyauchi S."/>
            <person name="Poulain J."/>
            <person name="Riccioni C."/>
            <person name="Rubini A."/>
            <person name="Sitrit Y."/>
            <person name="Splivallo R."/>
            <person name="Traeger S."/>
            <person name="Wang M."/>
            <person name="Zifcakova L."/>
            <person name="Wipf D."/>
            <person name="Zambonelli A."/>
            <person name="Paolocci F."/>
            <person name="Nowrousian M."/>
            <person name="Ottonello S."/>
            <person name="Baldrian P."/>
            <person name="Spatafora J.W."/>
            <person name="Henrissat B."/>
            <person name="Nagy L.G."/>
            <person name="Aury J.M."/>
            <person name="Wincker P."/>
            <person name="Grigoriev I.V."/>
            <person name="Bonfante P."/>
            <person name="Martin F.M."/>
        </authorList>
    </citation>
    <scope>NUCLEOTIDE SEQUENCE [LARGE SCALE GENOMIC DNA]</scope>
    <source>
        <strain evidence="6 7">ATCC MYA-4762</strain>
    </source>
</reference>
<keyword evidence="7" id="KW-1185">Reference proteome</keyword>
<dbReference type="Pfam" id="PF12333">
    <property type="entry name" value="Ipi1_N"/>
    <property type="match status" value="1"/>
</dbReference>
<comment type="similarity">
    <text evidence="3">Belongs to the IPI1/TEX10 family.</text>
</comment>
<accession>A0A3N4L7U4</accession>
<feature type="compositionally biased region" description="Basic residues" evidence="4">
    <location>
        <begin position="1"/>
        <end position="11"/>
    </location>
</feature>
<comment type="function">
    <text evidence="3">Component of the RIX1 complex required for processing of ITS2 sequences from 35S pre-rRNA.</text>
</comment>
<name>A0A3N4L7U4_9PEZI</name>